<feature type="compositionally biased region" description="Acidic residues" evidence="2">
    <location>
        <begin position="111"/>
        <end position="134"/>
    </location>
</feature>
<comment type="caution">
    <text evidence="3">The sequence shown here is derived from an EMBL/GenBank/DDBJ whole genome shotgun (WGS) entry which is preliminary data.</text>
</comment>
<accession>A0A9P4NQE4</accession>
<gene>
    <name evidence="3" type="ORF">EJ08DRAFT_698071</name>
</gene>
<name>A0A9P4NQE4_9PEZI</name>
<feature type="compositionally biased region" description="Basic and acidic residues" evidence="2">
    <location>
        <begin position="135"/>
        <end position="146"/>
    </location>
</feature>
<feature type="coiled-coil region" evidence="1">
    <location>
        <begin position="4"/>
        <end position="70"/>
    </location>
</feature>
<protein>
    <submittedName>
        <fullName evidence="3">Uncharacterized protein</fullName>
    </submittedName>
</protein>
<keyword evidence="1" id="KW-0175">Coiled coil</keyword>
<dbReference type="EMBL" id="MU007044">
    <property type="protein sequence ID" value="KAF2429811.1"/>
    <property type="molecule type" value="Genomic_DNA"/>
</dbReference>
<reference evidence="3" key="1">
    <citation type="journal article" date="2020" name="Stud. Mycol.">
        <title>101 Dothideomycetes genomes: a test case for predicting lifestyles and emergence of pathogens.</title>
        <authorList>
            <person name="Haridas S."/>
            <person name="Albert R."/>
            <person name="Binder M."/>
            <person name="Bloem J."/>
            <person name="Labutti K."/>
            <person name="Salamov A."/>
            <person name="Andreopoulos B."/>
            <person name="Baker S."/>
            <person name="Barry K."/>
            <person name="Bills G."/>
            <person name="Bluhm B."/>
            <person name="Cannon C."/>
            <person name="Castanera R."/>
            <person name="Culley D."/>
            <person name="Daum C."/>
            <person name="Ezra D."/>
            <person name="Gonzalez J."/>
            <person name="Henrissat B."/>
            <person name="Kuo A."/>
            <person name="Liang C."/>
            <person name="Lipzen A."/>
            <person name="Lutzoni F."/>
            <person name="Magnuson J."/>
            <person name="Mondo S."/>
            <person name="Nolan M."/>
            <person name="Ohm R."/>
            <person name="Pangilinan J."/>
            <person name="Park H.-J."/>
            <person name="Ramirez L."/>
            <person name="Alfaro M."/>
            <person name="Sun H."/>
            <person name="Tritt A."/>
            <person name="Yoshinaga Y."/>
            <person name="Zwiers L.-H."/>
            <person name="Turgeon B."/>
            <person name="Goodwin S."/>
            <person name="Spatafora J."/>
            <person name="Crous P."/>
            <person name="Grigoriev I."/>
        </authorList>
    </citation>
    <scope>NUCLEOTIDE SEQUENCE</scope>
    <source>
        <strain evidence="3">CBS 130266</strain>
    </source>
</reference>
<evidence type="ECO:0000256" key="1">
    <source>
        <dbReference type="SAM" id="Coils"/>
    </source>
</evidence>
<dbReference type="AlphaFoldDB" id="A0A9P4NQE4"/>
<feature type="region of interest" description="Disordered" evidence="2">
    <location>
        <begin position="91"/>
        <end position="168"/>
    </location>
</feature>
<evidence type="ECO:0000313" key="4">
    <source>
        <dbReference type="Proteomes" id="UP000800235"/>
    </source>
</evidence>
<feature type="compositionally biased region" description="Polar residues" evidence="2">
    <location>
        <begin position="156"/>
        <end position="168"/>
    </location>
</feature>
<evidence type="ECO:0000313" key="3">
    <source>
        <dbReference type="EMBL" id="KAF2429811.1"/>
    </source>
</evidence>
<evidence type="ECO:0000256" key="2">
    <source>
        <dbReference type="SAM" id="MobiDB-lite"/>
    </source>
</evidence>
<keyword evidence="4" id="KW-1185">Reference proteome</keyword>
<dbReference type="Proteomes" id="UP000800235">
    <property type="component" value="Unassembled WGS sequence"/>
</dbReference>
<sequence>MSIIEVLQKQKANILKHAEEALKDLETARQVNLEFVTQYALVHQIWLDLIEDTQELIDCKEQKLTTATDQTIIESFQDAFYKVQDKIESIMKGNGGKTGQDGEKQSGNINEEVEGNVEENAEENAEENMVEGAEENVKEAEKEIKIGDTVSPGVETETNASEMSSVKG</sequence>
<organism evidence="3 4">
    <name type="scientific">Tothia fuscella</name>
    <dbReference type="NCBI Taxonomy" id="1048955"/>
    <lineage>
        <taxon>Eukaryota</taxon>
        <taxon>Fungi</taxon>
        <taxon>Dikarya</taxon>
        <taxon>Ascomycota</taxon>
        <taxon>Pezizomycotina</taxon>
        <taxon>Dothideomycetes</taxon>
        <taxon>Pleosporomycetidae</taxon>
        <taxon>Venturiales</taxon>
        <taxon>Cylindrosympodiaceae</taxon>
        <taxon>Tothia</taxon>
    </lineage>
</organism>
<proteinExistence type="predicted"/>